<dbReference type="Proteomes" id="UP000075604">
    <property type="component" value="Unassembled WGS sequence"/>
</dbReference>
<evidence type="ECO:0000313" key="2">
    <source>
        <dbReference type="Proteomes" id="UP000075604"/>
    </source>
</evidence>
<comment type="caution">
    <text evidence="1">The sequence shown here is derived from an EMBL/GenBank/DDBJ whole genome shotgun (WGS) entry which is preliminary data.</text>
</comment>
<dbReference type="AlphaFoldDB" id="A0A150PDK5"/>
<accession>A0A150PDK5</accession>
<name>A0A150PDK5_SORCE</name>
<sequence length="287" mass="31572">MLIVDFEGWFQCRLATDPDPTDELRGASGFTFALPGEPDLDRIIRFQDPVAPRSHAPAVGVRVKRVSLDGQLLSDHPLLGARVDLLGEPKFESRNYVLRDSGQGAIAPFHLRISGGGITVEREDILYPADRSRRLHEIPAAFHARRGSLIPLTVDRVKIADATGIADPAAYRRRRRELLEAELRRAGDPVVRAALGKRIAELSITDPERLQVAALTLYGDYRFEINGPASVVDPDRLLGAAIDAVEDWPIAFWMGAWDSDALCGWVRGMLSIPCATASEGEARRHAV</sequence>
<gene>
    <name evidence="1" type="ORF">BE04_48310</name>
</gene>
<dbReference type="EMBL" id="JELX01002939">
    <property type="protein sequence ID" value="KYF53774.1"/>
    <property type="molecule type" value="Genomic_DNA"/>
</dbReference>
<proteinExistence type="predicted"/>
<evidence type="ECO:0000313" key="1">
    <source>
        <dbReference type="EMBL" id="KYF53774.1"/>
    </source>
</evidence>
<protein>
    <submittedName>
        <fullName evidence="1">Uncharacterized protein</fullName>
    </submittedName>
</protein>
<organism evidence="1 2">
    <name type="scientific">Sorangium cellulosum</name>
    <name type="common">Polyangium cellulosum</name>
    <dbReference type="NCBI Taxonomy" id="56"/>
    <lineage>
        <taxon>Bacteria</taxon>
        <taxon>Pseudomonadati</taxon>
        <taxon>Myxococcota</taxon>
        <taxon>Polyangia</taxon>
        <taxon>Polyangiales</taxon>
        <taxon>Polyangiaceae</taxon>
        <taxon>Sorangium</taxon>
    </lineage>
</organism>
<reference evidence="1 2" key="1">
    <citation type="submission" date="2014-02" db="EMBL/GenBank/DDBJ databases">
        <title>The small core and large imbalanced accessory genome model reveals a collaborative survival strategy of Sorangium cellulosum strains in nature.</title>
        <authorList>
            <person name="Han K."/>
            <person name="Peng R."/>
            <person name="Blom J."/>
            <person name="Li Y.-Z."/>
        </authorList>
    </citation>
    <scope>NUCLEOTIDE SEQUENCE [LARGE SCALE GENOMIC DNA]</scope>
    <source>
        <strain evidence="1 2">So0157-18</strain>
    </source>
</reference>